<dbReference type="EMBL" id="FNQM01000005">
    <property type="protein sequence ID" value="SEA46822.1"/>
    <property type="molecule type" value="Genomic_DNA"/>
</dbReference>
<evidence type="ECO:0000313" key="3">
    <source>
        <dbReference type="EMBL" id="SEA46822.1"/>
    </source>
</evidence>
<accession>A0A1H4BG94</accession>
<feature type="signal peptide" evidence="1">
    <location>
        <begin position="1"/>
        <end position="22"/>
    </location>
</feature>
<gene>
    <name evidence="3" type="ORF">SAMN05444370_105179</name>
</gene>
<feature type="chain" id="PRO_5011644950" evidence="1">
    <location>
        <begin position="23"/>
        <end position="90"/>
    </location>
</feature>
<evidence type="ECO:0000313" key="4">
    <source>
        <dbReference type="Proteomes" id="UP000198703"/>
    </source>
</evidence>
<evidence type="ECO:0000256" key="1">
    <source>
        <dbReference type="SAM" id="SignalP"/>
    </source>
</evidence>
<organism evidence="3 4">
    <name type="scientific">Rubrimonas cliftonensis</name>
    <dbReference type="NCBI Taxonomy" id="89524"/>
    <lineage>
        <taxon>Bacteria</taxon>
        <taxon>Pseudomonadati</taxon>
        <taxon>Pseudomonadota</taxon>
        <taxon>Alphaproteobacteria</taxon>
        <taxon>Rhodobacterales</taxon>
        <taxon>Paracoccaceae</taxon>
        <taxon>Rubrimonas</taxon>
    </lineage>
</organism>
<dbReference type="OrthoDB" id="7308149at2"/>
<name>A0A1H4BG94_9RHOB</name>
<sequence>MNRMIFASAAAAWLAAAPGSLAQQSGAATGLAIPDVVAQLKAEGYTDFHEIERENGRYEVLVSRADGQTFEIYLDARTGDTLKVERTYLD</sequence>
<dbReference type="InterPro" id="IPR025711">
    <property type="entry name" value="PepSY"/>
</dbReference>
<protein>
    <submittedName>
        <fullName evidence="3">Peptidase propeptide and YPEB domain-containing protein</fullName>
    </submittedName>
</protein>
<keyword evidence="1" id="KW-0732">Signal</keyword>
<keyword evidence="4" id="KW-1185">Reference proteome</keyword>
<dbReference type="AlphaFoldDB" id="A0A1H4BG94"/>
<feature type="domain" description="PepSY" evidence="2">
    <location>
        <begin position="7"/>
        <end position="83"/>
    </location>
</feature>
<dbReference type="Pfam" id="PF13670">
    <property type="entry name" value="PepSY_2"/>
    <property type="match status" value="1"/>
</dbReference>
<evidence type="ECO:0000259" key="2">
    <source>
        <dbReference type="Pfam" id="PF13670"/>
    </source>
</evidence>
<dbReference type="Proteomes" id="UP000198703">
    <property type="component" value="Unassembled WGS sequence"/>
</dbReference>
<reference evidence="3 4" key="1">
    <citation type="submission" date="2016-10" db="EMBL/GenBank/DDBJ databases">
        <authorList>
            <person name="de Groot N.N."/>
        </authorList>
    </citation>
    <scope>NUCLEOTIDE SEQUENCE [LARGE SCALE GENOMIC DNA]</scope>
    <source>
        <strain evidence="3 4">DSM 15345</strain>
    </source>
</reference>
<dbReference type="RefSeq" id="WP_093253177.1">
    <property type="nucleotide sequence ID" value="NZ_FNQM01000005.1"/>
</dbReference>
<proteinExistence type="predicted"/>